<evidence type="ECO:0000313" key="3">
    <source>
        <dbReference type="Proteomes" id="UP000215377"/>
    </source>
</evidence>
<reference evidence="2 3" key="1">
    <citation type="submission" date="2013-04" db="EMBL/GenBank/DDBJ databases">
        <title>Oceanicola sp. 22II1-22F33 Genome Sequencing.</title>
        <authorList>
            <person name="Lai Q."/>
            <person name="Li G."/>
            <person name="Shao Z."/>
        </authorList>
    </citation>
    <scope>NUCLEOTIDE SEQUENCE [LARGE SCALE GENOMIC DNA]</scope>
    <source>
        <strain evidence="2 3">22II1-22F33</strain>
    </source>
</reference>
<comment type="caution">
    <text evidence="2">The sequence shown here is derived from an EMBL/GenBank/DDBJ whole genome shotgun (WGS) entry which is preliminary data.</text>
</comment>
<dbReference type="Pfam" id="PF16461">
    <property type="entry name" value="Phage_TTP_12"/>
    <property type="match status" value="1"/>
</dbReference>
<evidence type="ECO:0000313" key="2">
    <source>
        <dbReference type="EMBL" id="OWU77600.1"/>
    </source>
</evidence>
<dbReference type="Proteomes" id="UP000215377">
    <property type="component" value="Unassembled WGS sequence"/>
</dbReference>
<dbReference type="Gene3D" id="4.10.410.40">
    <property type="match status" value="1"/>
</dbReference>
<dbReference type="RefSeq" id="WP_088648230.1">
    <property type="nucleotide sequence ID" value="NZ_AQQR01000001.1"/>
</dbReference>
<accession>A0A225NTE5</accession>
<dbReference type="InterPro" id="IPR032494">
    <property type="entry name" value="Phage_TTP_N"/>
</dbReference>
<sequence length="137" mass="14858">MSNADIGYGSDFGIEGETPGTYVNVAEVTRIKPVGYTREEEDATHLQSPDMIKEFIPALMELTPVEFDLNWVPSESDAMVDEIFAGGGNYQITAPNGVRMQFSGFFLSYEPGELTNGKMSATVTVRPTVKPTLLAAA</sequence>
<gene>
    <name evidence="2" type="ORF">ATO3_02630</name>
</gene>
<dbReference type="EMBL" id="AQQR01000001">
    <property type="protein sequence ID" value="OWU77600.1"/>
    <property type="molecule type" value="Genomic_DNA"/>
</dbReference>
<organism evidence="2 3">
    <name type="scientific">Marinibacterium profundimaris</name>
    <dbReference type="NCBI Taxonomy" id="1679460"/>
    <lineage>
        <taxon>Bacteria</taxon>
        <taxon>Pseudomonadati</taxon>
        <taxon>Pseudomonadota</taxon>
        <taxon>Alphaproteobacteria</taxon>
        <taxon>Rhodobacterales</taxon>
        <taxon>Paracoccaceae</taxon>
        <taxon>Marinibacterium</taxon>
    </lineage>
</organism>
<dbReference type="AlphaFoldDB" id="A0A225NTE5"/>
<evidence type="ECO:0000259" key="1">
    <source>
        <dbReference type="Pfam" id="PF16461"/>
    </source>
</evidence>
<feature type="domain" description="Lambda phage tail tube protein N-terminal" evidence="1">
    <location>
        <begin position="19"/>
        <end position="133"/>
    </location>
</feature>
<keyword evidence="3" id="KW-1185">Reference proteome</keyword>
<proteinExistence type="predicted"/>
<protein>
    <recommendedName>
        <fullName evidence="1">Lambda phage tail tube protein N-terminal domain-containing protein</fullName>
    </recommendedName>
</protein>
<dbReference type="OrthoDB" id="4206561at2"/>
<name>A0A225NTE5_9RHOB</name>